<dbReference type="InterPro" id="IPR052264">
    <property type="entry name" value="UPF0175_domain"/>
</dbReference>
<proteinExistence type="inferred from homology"/>
<accession>A0A833H1T7</accession>
<reference evidence="2 3" key="1">
    <citation type="submission" date="2019-10" db="EMBL/GenBank/DDBJ databases">
        <title>Extracellular Electron Transfer in a Candidatus Methanoperedens spp. Enrichment Culture.</title>
        <authorList>
            <person name="Berger S."/>
            <person name="Rangel Shaw D."/>
            <person name="Berben T."/>
            <person name="In 'T Zandt M."/>
            <person name="Frank J."/>
            <person name="Reimann J."/>
            <person name="Jetten M.S.M."/>
            <person name="Welte C.U."/>
        </authorList>
    </citation>
    <scope>NUCLEOTIDE SEQUENCE [LARGE SCALE GENOMIC DNA]</scope>
    <source>
        <strain evidence="2">SB12</strain>
    </source>
</reference>
<dbReference type="PANTHER" id="PTHR37525">
    <property type="entry name" value="UPF0175 PROTEIN SSL1255"/>
    <property type="match status" value="1"/>
</dbReference>
<name>A0A833H1T7_9LEPT</name>
<protein>
    <submittedName>
        <fullName evidence="2">UPF0175 family protein</fullName>
    </submittedName>
</protein>
<evidence type="ECO:0000313" key="2">
    <source>
        <dbReference type="EMBL" id="KAB2932740.1"/>
    </source>
</evidence>
<evidence type="ECO:0000313" key="3">
    <source>
        <dbReference type="Proteomes" id="UP000460298"/>
    </source>
</evidence>
<dbReference type="Pfam" id="PF03683">
    <property type="entry name" value="UPF0175"/>
    <property type="match status" value="1"/>
</dbReference>
<dbReference type="Proteomes" id="UP000460298">
    <property type="component" value="Unassembled WGS sequence"/>
</dbReference>
<sequence length="79" mass="8838">MRLVIEIPEDTAATLNFMPEDLPEQFRIAAAIKWYELGRVSQGRAAEIAGLSRSAFIELLVEYGVSPFQESATDLRQIP</sequence>
<evidence type="ECO:0000256" key="1">
    <source>
        <dbReference type="ARBA" id="ARBA00005651"/>
    </source>
</evidence>
<organism evidence="2 3">
    <name type="scientific">Leptonema illini</name>
    <dbReference type="NCBI Taxonomy" id="183"/>
    <lineage>
        <taxon>Bacteria</taxon>
        <taxon>Pseudomonadati</taxon>
        <taxon>Spirochaetota</taxon>
        <taxon>Spirochaetia</taxon>
        <taxon>Leptospirales</taxon>
        <taxon>Leptospiraceae</taxon>
        <taxon>Leptonema</taxon>
    </lineage>
</organism>
<dbReference type="AlphaFoldDB" id="A0A833H1T7"/>
<dbReference type="PANTHER" id="PTHR37525:SF1">
    <property type="entry name" value="UPF0175 PROTEIN SSL1255"/>
    <property type="match status" value="1"/>
</dbReference>
<comment type="caution">
    <text evidence="2">The sequence shown here is derived from an EMBL/GenBank/DDBJ whole genome shotgun (WGS) entry which is preliminary data.</text>
</comment>
<dbReference type="EMBL" id="WBUI01000008">
    <property type="protein sequence ID" value="KAB2932740.1"/>
    <property type="molecule type" value="Genomic_DNA"/>
</dbReference>
<dbReference type="InterPro" id="IPR005368">
    <property type="entry name" value="UPF0175"/>
</dbReference>
<gene>
    <name evidence="2" type="ORF">F9K24_10200</name>
</gene>
<comment type="similarity">
    <text evidence="1">Belongs to the UPF0175 family.</text>
</comment>